<dbReference type="AlphaFoldDB" id="A0A5M8QN72"/>
<dbReference type="InterPro" id="IPR008969">
    <property type="entry name" value="CarboxyPept-like_regulatory"/>
</dbReference>
<reference evidence="3 5" key="3">
    <citation type="submission" date="2024-08" db="EMBL/GenBank/DDBJ databases">
        <authorList>
            <person name="Wei W."/>
        </authorList>
    </citation>
    <scope>NUCLEOTIDE SEQUENCE [LARGE SCALE GENOMIC DNA]</scope>
    <source>
        <strain evidence="3 5">XU2</strain>
    </source>
</reference>
<reference evidence="2 4" key="1">
    <citation type="submission" date="2019-07" db="EMBL/GenBank/DDBJ databases">
        <authorList>
            <person name="Qu J.-H."/>
        </authorList>
    </citation>
    <scope>NUCLEOTIDE SEQUENCE [LARGE SCALE GENOMIC DNA]</scope>
    <source>
        <strain evidence="2 4">MDT1-10-3</strain>
    </source>
</reference>
<dbReference type="EMBL" id="VKKZ01000010">
    <property type="protein sequence ID" value="KAA6437585.1"/>
    <property type="molecule type" value="Genomic_DNA"/>
</dbReference>
<keyword evidence="5" id="KW-1185">Reference proteome</keyword>
<dbReference type="Pfam" id="PF13715">
    <property type="entry name" value="CarbopepD_reg_2"/>
    <property type="match status" value="1"/>
</dbReference>
<evidence type="ECO:0000256" key="1">
    <source>
        <dbReference type="SAM" id="SignalP"/>
    </source>
</evidence>
<evidence type="ECO:0000313" key="3">
    <source>
        <dbReference type="EMBL" id="MFA1772764.1"/>
    </source>
</evidence>
<evidence type="ECO:0000313" key="5">
    <source>
        <dbReference type="Proteomes" id="UP001570846"/>
    </source>
</evidence>
<feature type="signal peptide" evidence="1">
    <location>
        <begin position="1"/>
        <end position="18"/>
    </location>
</feature>
<dbReference type="OrthoDB" id="2247630at2"/>
<gene>
    <name evidence="3" type="ORF">ACD591_15800</name>
    <name evidence="2" type="ORF">FOE74_03540</name>
</gene>
<evidence type="ECO:0000313" key="2">
    <source>
        <dbReference type="EMBL" id="KAA6437585.1"/>
    </source>
</evidence>
<accession>A0A5M8QN72</accession>
<keyword evidence="2" id="KW-0645">Protease</keyword>
<keyword evidence="2" id="KW-0121">Carboxypeptidase</keyword>
<keyword evidence="1" id="KW-0732">Signal</keyword>
<proteinExistence type="predicted"/>
<evidence type="ECO:0000313" key="4">
    <source>
        <dbReference type="Proteomes" id="UP000323866"/>
    </source>
</evidence>
<dbReference type="EMBL" id="JBGOGF010000009">
    <property type="protein sequence ID" value="MFA1772764.1"/>
    <property type="molecule type" value="Genomic_DNA"/>
</dbReference>
<feature type="chain" id="PRO_5024337153" evidence="1">
    <location>
        <begin position="19"/>
        <end position="306"/>
    </location>
</feature>
<dbReference type="Gene3D" id="2.60.40.1120">
    <property type="entry name" value="Carboxypeptidase-like, regulatory domain"/>
    <property type="match status" value="1"/>
</dbReference>
<dbReference type="Proteomes" id="UP001570846">
    <property type="component" value="Unassembled WGS sequence"/>
</dbReference>
<protein>
    <submittedName>
        <fullName evidence="2">Carboxypeptidase-like regulatory domain-containing protein</fullName>
    </submittedName>
</protein>
<dbReference type="GO" id="GO:0004180">
    <property type="term" value="F:carboxypeptidase activity"/>
    <property type="evidence" value="ECO:0007669"/>
    <property type="project" value="UniProtKB-KW"/>
</dbReference>
<organism evidence="2 4">
    <name type="scientific">Rufibacter glacialis</name>
    <dbReference type="NCBI Taxonomy" id="1259555"/>
    <lineage>
        <taxon>Bacteria</taxon>
        <taxon>Pseudomonadati</taxon>
        <taxon>Bacteroidota</taxon>
        <taxon>Cytophagia</taxon>
        <taxon>Cytophagales</taxon>
        <taxon>Hymenobacteraceae</taxon>
        <taxon>Rufibacter</taxon>
    </lineage>
</organism>
<reference evidence="2 4" key="2">
    <citation type="submission" date="2019-09" db="EMBL/GenBank/DDBJ databases">
        <title>A bacterium isolated from glacier soil.</title>
        <authorList>
            <person name="Liu Q."/>
        </authorList>
    </citation>
    <scope>NUCLEOTIDE SEQUENCE [LARGE SCALE GENOMIC DNA]</scope>
    <source>
        <strain evidence="2 4">MDT1-10-3</strain>
    </source>
</reference>
<name>A0A5M8QN72_9BACT</name>
<comment type="caution">
    <text evidence="2">The sequence shown here is derived from an EMBL/GenBank/DDBJ whole genome shotgun (WGS) entry which is preliminary data.</text>
</comment>
<dbReference type="RefSeq" id="WP_149097206.1">
    <property type="nucleotide sequence ID" value="NZ_BMMG01000001.1"/>
</dbReference>
<dbReference type="SUPFAM" id="SSF49464">
    <property type="entry name" value="Carboxypeptidase regulatory domain-like"/>
    <property type="match status" value="1"/>
</dbReference>
<keyword evidence="2" id="KW-0378">Hydrolase</keyword>
<dbReference type="Proteomes" id="UP000323866">
    <property type="component" value="Unassembled WGS sequence"/>
</dbReference>
<sequence length="306" mass="33737">MKNKVFPLLLLVVLQASAFQTVSKNPLETQQGLPAEKTIITGRVIAQDTEEPIAYASVGILNGSIGTISSEEGAFSLPIPAGHQEQTVRISALGHEAREIKVKDLLAMGTKTGLVTVALPSKPVALAEVKVSPKNWVTKELGGTLGPNSKFAHSFIINPRPIQANLGREIGIHINNGQKLSFLSKLNFCLKSNRYDLVRFRLNVYDLKNGRPHQNLLPKDIYVTVKNRKTGWIQVDLEPYDIYVEQDFVISLEWIDCRPKTHSTSLSIPAAMPGLQTAFHKDASQSKWQKIPAAGMGMNVLVQREK</sequence>